<gene>
    <name evidence="10" type="ORF">GCM10008986_10150</name>
</gene>
<dbReference type="Pfam" id="PF00005">
    <property type="entry name" value="ABC_tran"/>
    <property type="match status" value="1"/>
</dbReference>
<sequence>MGIISVENLKYKYPDTDKLVLNDLSFDVEQGEYIGLIGKNTAGKSTLCFALAGLVPHFFNGAYGGKVLINELEVRQHEIGEISSHVGLVFENPFSQMTGSKYTVYEEIAFGLENMGLDRETMIHRIDESLELLDITGIQDKNPFDLSGGQMQRVAIASVIAMKPDILILDEPTSQLDPQGTDEVFKVIENLRKEGITIIMAEHKIDKMAGYADKILFMHDGKLIDYSSPGEVFSRDDLEDYGMTAPAVTRISKSLGIQNKQNGLYPVTLKELSREIGDTYELHRN</sequence>
<accession>A0ABN1AYS2</accession>
<proteinExistence type="inferred from homology"/>
<evidence type="ECO:0000256" key="1">
    <source>
        <dbReference type="ARBA" id="ARBA00004202"/>
    </source>
</evidence>
<evidence type="ECO:0000256" key="6">
    <source>
        <dbReference type="ARBA" id="ARBA00022840"/>
    </source>
</evidence>
<keyword evidence="7" id="KW-1278">Translocase</keyword>
<evidence type="ECO:0000256" key="3">
    <source>
        <dbReference type="ARBA" id="ARBA00022448"/>
    </source>
</evidence>
<keyword evidence="5" id="KW-0547">Nucleotide-binding</keyword>
<dbReference type="CDD" id="cd03225">
    <property type="entry name" value="ABC_cobalt_CbiO_domain1"/>
    <property type="match status" value="1"/>
</dbReference>
<keyword evidence="11" id="KW-1185">Reference proteome</keyword>
<organism evidence="10 11">
    <name type="scientific">Salinibacillus aidingensis</name>
    <dbReference type="NCBI Taxonomy" id="237684"/>
    <lineage>
        <taxon>Bacteria</taxon>
        <taxon>Bacillati</taxon>
        <taxon>Bacillota</taxon>
        <taxon>Bacilli</taxon>
        <taxon>Bacillales</taxon>
        <taxon>Bacillaceae</taxon>
        <taxon>Salinibacillus</taxon>
    </lineage>
</organism>
<dbReference type="SMART" id="SM00382">
    <property type="entry name" value="AAA"/>
    <property type="match status" value="1"/>
</dbReference>
<evidence type="ECO:0000259" key="9">
    <source>
        <dbReference type="PROSITE" id="PS50893"/>
    </source>
</evidence>
<evidence type="ECO:0000256" key="2">
    <source>
        <dbReference type="ARBA" id="ARBA00005417"/>
    </source>
</evidence>
<reference evidence="10 11" key="1">
    <citation type="journal article" date="2019" name="Int. J. Syst. Evol. Microbiol.">
        <title>The Global Catalogue of Microorganisms (GCM) 10K type strain sequencing project: providing services to taxonomists for standard genome sequencing and annotation.</title>
        <authorList>
            <consortium name="The Broad Institute Genomics Platform"/>
            <consortium name="The Broad Institute Genome Sequencing Center for Infectious Disease"/>
            <person name="Wu L."/>
            <person name="Ma J."/>
        </authorList>
    </citation>
    <scope>NUCLEOTIDE SEQUENCE [LARGE SCALE GENOMIC DNA]</scope>
    <source>
        <strain evidence="10 11">JCM 12389</strain>
    </source>
</reference>
<dbReference type="EMBL" id="BAAADO010000002">
    <property type="protein sequence ID" value="GAA0486712.1"/>
    <property type="molecule type" value="Genomic_DNA"/>
</dbReference>
<evidence type="ECO:0000313" key="10">
    <source>
        <dbReference type="EMBL" id="GAA0486712.1"/>
    </source>
</evidence>
<protein>
    <submittedName>
        <fullName evidence="10">ATP-binding cassette domain-containing protein</fullName>
    </submittedName>
</protein>
<dbReference type="PROSITE" id="PS00211">
    <property type="entry name" value="ABC_TRANSPORTER_1"/>
    <property type="match status" value="1"/>
</dbReference>
<dbReference type="GO" id="GO:0005524">
    <property type="term" value="F:ATP binding"/>
    <property type="evidence" value="ECO:0007669"/>
    <property type="project" value="UniProtKB-KW"/>
</dbReference>
<dbReference type="RefSeq" id="WP_343838347.1">
    <property type="nucleotide sequence ID" value="NZ_BAAADO010000002.1"/>
</dbReference>
<evidence type="ECO:0000256" key="5">
    <source>
        <dbReference type="ARBA" id="ARBA00022741"/>
    </source>
</evidence>
<dbReference type="InterPro" id="IPR017871">
    <property type="entry name" value="ABC_transporter-like_CS"/>
</dbReference>
<feature type="domain" description="ABC transporter" evidence="9">
    <location>
        <begin position="4"/>
        <end position="245"/>
    </location>
</feature>
<dbReference type="PROSITE" id="PS50893">
    <property type="entry name" value="ABC_TRANSPORTER_2"/>
    <property type="match status" value="1"/>
</dbReference>
<comment type="similarity">
    <text evidence="2">Belongs to the ABC transporter superfamily.</text>
</comment>
<dbReference type="InterPro" id="IPR003593">
    <property type="entry name" value="AAA+_ATPase"/>
</dbReference>
<dbReference type="Gene3D" id="3.40.50.300">
    <property type="entry name" value="P-loop containing nucleotide triphosphate hydrolases"/>
    <property type="match status" value="1"/>
</dbReference>
<comment type="subcellular location">
    <subcellularLocation>
        <location evidence="1">Cell membrane</location>
        <topology evidence="1">Peripheral membrane protein</topology>
    </subcellularLocation>
</comment>
<comment type="caution">
    <text evidence="10">The sequence shown here is derived from an EMBL/GenBank/DDBJ whole genome shotgun (WGS) entry which is preliminary data.</text>
</comment>
<dbReference type="PANTHER" id="PTHR43553">
    <property type="entry name" value="HEAVY METAL TRANSPORTER"/>
    <property type="match status" value="1"/>
</dbReference>
<keyword evidence="4" id="KW-1003">Cell membrane</keyword>
<dbReference type="SUPFAM" id="SSF52540">
    <property type="entry name" value="P-loop containing nucleoside triphosphate hydrolases"/>
    <property type="match status" value="1"/>
</dbReference>
<evidence type="ECO:0000256" key="8">
    <source>
        <dbReference type="ARBA" id="ARBA00023136"/>
    </source>
</evidence>
<keyword evidence="3" id="KW-0813">Transport</keyword>
<keyword evidence="8" id="KW-0472">Membrane</keyword>
<name>A0ABN1AYS2_9BACI</name>
<dbReference type="InterPro" id="IPR015856">
    <property type="entry name" value="ABC_transpr_CbiO/EcfA_su"/>
</dbReference>
<dbReference type="InterPro" id="IPR050095">
    <property type="entry name" value="ECF_ABC_transporter_ATP-bd"/>
</dbReference>
<dbReference type="InterPro" id="IPR003439">
    <property type="entry name" value="ABC_transporter-like_ATP-bd"/>
</dbReference>
<evidence type="ECO:0000256" key="7">
    <source>
        <dbReference type="ARBA" id="ARBA00022967"/>
    </source>
</evidence>
<dbReference type="InterPro" id="IPR027417">
    <property type="entry name" value="P-loop_NTPase"/>
</dbReference>
<evidence type="ECO:0000313" key="11">
    <source>
        <dbReference type="Proteomes" id="UP001500880"/>
    </source>
</evidence>
<keyword evidence="6 10" id="KW-0067">ATP-binding</keyword>
<dbReference type="Proteomes" id="UP001500880">
    <property type="component" value="Unassembled WGS sequence"/>
</dbReference>
<evidence type="ECO:0000256" key="4">
    <source>
        <dbReference type="ARBA" id="ARBA00022475"/>
    </source>
</evidence>